<dbReference type="SUPFAM" id="SSF51735">
    <property type="entry name" value="NAD(P)-binding Rossmann-fold domains"/>
    <property type="match status" value="1"/>
</dbReference>
<keyword evidence="1" id="KW-0520">NAD</keyword>
<sequence>MRILITGTAGFIGFHLALRLLDQGHDVTGIDGMTSYYDVTLKQARHARLRARPGFTCHEFMLEEAEALARACRAARPDIVIHLAAQAGVRYSMENPGAYVSANVVGTQNLLEQVKDLSVRHFILASTSSVYGAGPDVPFTEDQPCNQPLSLYAATKKACEEIGHSYAYLHGLPITACRFFTVYGPWGRPDMALFRFTRNILAGLPIDVYNGGDMERDFTYVDDLVEAVCRLLPLPPVLATQDGRGASPVAPYRVVNVGGGGPVGLREFIAAVERATGRTAIRNSMPMQPGDVPRTWADCTVLERLTGFHSVTPLQAGVDAFVAWYREWYQASDGR</sequence>
<organism evidence="3 4">
    <name type="scientific">Gluconacetobacter tumulisoli</name>
    <dbReference type="NCBI Taxonomy" id="1286189"/>
    <lineage>
        <taxon>Bacteria</taxon>
        <taxon>Pseudomonadati</taxon>
        <taxon>Pseudomonadota</taxon>
        <taxon>Alphaproteobacteria</taxon>
        <taxon>Acetobacterales</taxon>
        <taxon>Acetobacteraceae</taxon>
        <taxon>Gluconacetobacter</taxon>
    </lineage>
</organism>
<dbReference type="PANTHER" id="PTHR43574">
    <property type="entry name" value="EPIMERASE-RELATED"/>
    <property type="match status" value="1"/>
</dbReference>
<proteinExistence type="predicted"/>
<dbReference type="Pfam" id="PF01370">
    <property type="entry name" value="Epimerase"/>
    <property type="match status" value="1"/>
</dbReference>
<evidence type="ECO:0000256" key="1">
    <source>
        <dbReference type="ARBA" id="ARBA00023027"/>
    </source>
</evidence>
<protein>
    <submittedName>
        <fullName evidence="3">NAD-dependent epimerase/dehydratase family protein</fullName>
    </submittedName>
</protein>
<dbReference type="PRINTS" id="PR01713">
    <property type="entry name" value="NUCEPIMERASE"/>
</dbReference>
<evidence type="ECO:0000313" key="4">
    <source>
        <dbReference type="Proteomes" id="UP000578030"/>
    </source>
</evidence>
<evidence type="ECO:0000259" key="2">
    <source>
        <dbReference type="Pfam" id="PF01370"/>
    </source>
</evidence>
<dbReference type="AlphaFoldDB" id="A0A7W4K5X3"/>
<keyword evidence="4" id="KW-1185">Reference proteome</keyword>
<dbReference type="InterPro" id="IPR001509">
    <property type="entry name" value="Epimerase_deHydtase"/>
</dbReference>
<dbReference type="Proteomes" id="UP000578030">
    <property type="component" value="Unassembled WGS sequence"/>
</dbReference>
<evidence type="ECO:0000313" key="3">
    <source>
        <dbReference type="EMBL" id="MBB2200984.1"/>
    </source>
</evidence>
<feature type="domain" description="NAD-dependent epimerase/dehydratase" evidence="2">
    <location>
        <begin position="3"/>
        <end position="232"/>
    </location>
</feature>
<accession>A0A7W4K5X3</accession>
<dbReference type="EMBL" id="JABEQM010000003">
    <property type="protein sequence ID" value="MBB2200984.1"/>
    <property type="molecule type" value="Genomic_DNA"/>
</dbReference>
<dbReference type="InterPro" id="IPR036291">
    <property type="entry name" value="NAD(P)-bd_dom_sf"/>
</dbReference>
<comment type="caution">
    <text evidence="3">The sequence shown here is derived from an EMBL/GenBank/DDBJ whole genome shotgun (WGS) entry which is preliminary data.</text>
</comment>
<dbReference type="RefSeq" id="WP_182955506.1">
    <property type="nucleotide sequence ID" value="NZ_JABEQM010000003.1"/>
</dbReference>
<reference evidence="3 4" key="1">
    <citation type="submission" date="2020-04" db="EMBL/GenBank/DDBJ databases">
        <title>Description of novel Gluconacetobacter.</title>
        <authorList>
            <person name="Sombolestani A."/>
        </authorList>
    </citation>
    <scope>NUCLEOTIDE SEQUENCE [LARGE SCALE GENOMIC DNA]</scope>
    <source>
        <strain evidence="3 4">LMG 27802</strain>
    </source>
</reference>
<gene>
    <name evidence="3" type="ORF">HLH28_05220</name>
</gene>
<dbReference type="Gene3D" id="3.40.50.720">
    <property type="entry name" value="NAD(P)-binding Rossmann-like Domain"/>
    <property type="match status" value="1"/>
</dbReference>
<name>A0A7W4K5X3_9PROT</name>